<reference evidence="2 3" key="2">
    <citation type="submission" date="2019-01" db="EMBL/GenBank/DDBJ databases">
        <title>A chromosome length genome reference of the Java medaka (oryzias javanicus).</title>
        <authorList>
            <person name="Herpin A."/>
            <person name="Takehana Y."/>
            <person name="Naruse K."/>
            <person name="Ansai S."/>
            <person name="Kawaguchi M."/>
        </authorList>
    </citation>
    <scope>NUCLEOTIDE SEQUENCE [LARGE SCALE GENOMIC DNA]</scope>
    <source>
        <strain evidence="2">RS831</strain>
        <tissue evidence="2">Whole body</tissue>
    </source>
</reference>
<accession>A0A437CUE2</accession>
<evidence type="ECO:0000313" key="3">
    <source>
        <dbReference type="Proteomes" id="UP000283210"/>
    </source>
</evidence>
<dbReference type="Pfam" id="PF17862">
    <property type="entry name" value="AAA_lid_3"/>
    <property type="match status" value="1"/>
</dbReference>
<gene>
    <name evidence="2" type="ORF">OJAV_G00108570</name>
</gene>
<protein>
    <recommendedName>
        <fullName evidence="1">AAA+ ATPase domain-containing protein</fullName>
    </recommendedName>
</protein>
<dbReference type="InterPro" id="IPR003959">
    <property type="entry name" value="ATPase_AAA_core"/>
</dbReference>
<dbReference type="InterPro" id="IPR050168">
    <property type="entry name" value="AAA_ATPase_domain"/>
</dbReference>
<dbReference type="Pfam" id="PF00004">
    <property type="entry name" value="AAA"/>
    <property type="match status" value="1"/>
</dbReference>
<sequence>MDTILLPAKFPILFSNLPIRHRSGILLYGAPGTGKTLMARAVAKDSGMNFISIKGPELLSKYIGASEQAVRDVFQRAQAASPCILFFDEFDSLAPRRGHDSTGVTDRVVNQLLTQLDGVEGLQGVYCLYCPPPDLEARVEILKALSAGLPLGPNVDLEQLAAATEQFTGADLKALLYNAQLEAVHNSAGPGAPQETTPVSDSDMSLSSMIFLNNSSGSDDSVEDEEDHNNLWRLYFGSSYESELGNSPISRLCVSGPSVIQDCPGGTLCEPACTLPPAYMSSIQTGYEELCPEELDRLQQKINNIKSSCKRTNQESVRTDLSSSQPSLLVSPAHLNSALAVTKASLSQTDWNKYTKLYEDFNGLGDGKVVSLWL</sequence>
<proteinExistence type="predicted"/>
<evidence type="ECO:0000259" key="1">
    <source>
        <dbReference type="SMART" id="SM00382"/>
    </source>
</evidence>
<dbReference type="InterPro" id="IPR027417">
    <property type="entry name" value="P-loop_NTPase"/>
</dbReference>
<dbReference type="GO" id="GO:0005524">
    <property type="term" value="F:ATP binding"/>
    <property type="evidence" value="ECO:0007669"/>
    <property type="project" value="InterPro"/>
</dbReference>
<dbReference type="GO" id="GO:0005829">
    <property type="term" value="C:cytosol"/>
    <property type="evidence" value="ECO:0007669"/>
    <property type="project" value="TreeGrafter"/>
</dbReference>
<dbReference type="PANTHER" id="PTHR23077">
    <property type="entry name" value="AAA-FAMILY ATPASE"/>
    <property type="match status" value="1"/>
</dbReference>
<dbReference type="OrthoDB" id="8173462at2759"/>
<dbReference type="SMART" id="SM00382">
    <property type="entry name" value="AAA"/>
    <property type="match status" value="1"/>
</dbReference>
<dbReference type="InterPro" id="IPR003593">
    <property type="entry name" value="AAA+_ATPase"/>
</dbReference>
<dbReference type="EMBL" id="CM012447">
    <property type="protein sequence ID" value="RVE66538.1"/>
    <property type="molecule type" value="Genomic_DNA"/>
</dbReference>
<evidence type="ECO:0000313" key="2">
    <source>
        <dbReference type="EMBL" id="RVE66538.1"/>
    </source>
</evidence>
<dbReference type="Gene3D" id="1.10.8.60">
    <property type="match status" value="1"/>
</dbReference>
<name>A0A437CUE2_ORYJA</name>
<dbReference type="GO" id="GO:0016558">
    <property type="term" value="P:protein import into peroxisome matrix"/>
    <property type="evidence" value="ECO:0007669"/>
    <property type="project" value="TreeGrafter"/>
</dbReference>
<dbReference type="GO" id="GO:0016887">
    <property type="term" value="F:ATP hydrolysis activity"/>
    <property type="evidence" value="ECO:0007669"/>
    <property type="project" value="InterPro"/>
</dbReference>
<dbReference type="FunFam" id="1.10.8.60:FF:000197">
    <property type="entry name" value="Peroxisomal biogenesis factor 1"/>
    <property type="match status" value="1"/>
</dbReference>
<dbReference type="InterPro" id="IPR041569">
    <property type="entry name" value="AAA_lid_3"/>
</dbReference>
<dbReference type="GO" id="GO:0005778">
    <property type="term" value="C:peroxisomal membrane"/>
    <property type="evidence" value="ECO:0007669"/>
    <property type="project" value="TreeGrafter"/>
</dbReference>
<dbReference type="Proteomes" id="UP000283210">
    <property type="component" value="Chromosome 11"/>
</dbReference>
<dbReference type="PANTHER" id="PTHR23077:SF12">
    <property type="entry name" value="PEROXISOMAL ATPASE PEX1"/>
    <property type="match status" value="1"/>
</dbReference>
<dbReference type="SUPFAM" id="SSF52540">
    <property type="entry name" value="P-loop containing nucleoside triphosphate hydrolases"/>
    <property type="match status" value="1"/>
</dbReference>
<reference evidence="2 3" key="1">
    <citation type="submission" date="2018-11" db="EMBL/GenBank/DDBJ databases">
        <authorList>
            <person name="Lopez-Roques C."/>
            <person name="Donnadieu C."/>
            <person name="Bouchez O."/>
            <person name="Klopp C."/>
            <person name="Cabau C."/>
            <person name="Zahm M."/>
        </authorList>
    </citation>
    <scope>NUCLEOTIDE SEQUENCE [LARGE SCALE GENOMIC DNA]</scope>
    <source>
        <strain evidence="2">RS831</strain>
        <tissue evidence="2">Whole body</tissue>
    </source>
</reference>
<organism evidence="2 3">
    <name type="scientific">Oryzias javanicus</name>
    <name type="common">Javanese ricefish</name>
    <name type="synonym">Aplocheilus javanicus</name>
    <dbReference type="NCBI Taxonomy" id="123683"/>
    <lineage>
        <taxon>Eukaryota</taxon>
        <taxon>Metazoa</taxon>
        <taxon>Chordata</taxon>
        <taxon>Craniata</taxon>
        <taxon>Vertebrata</taxon>
        <taxon>Euteleostomi</taxon>
        <taxon>Actinopterygii</taxon>
        <taxon>Neopterygii</taxon>
        <taxon>Teleostei</taxon>
        <taxon>Neoteleostei</taxon>
        <taxon>Acanthomorphata</taxon>
        <taxon>Ovalentaria</taxon>
        <taxon>Atherinomorphae</taxon>
        <taxon>Beloniformes</taxon>
        <taxon>Adrianichthyidae</taxon>
        <taxon>Oryziinae</taxon>
        <taxon>Oryzias</taxon>
    </lineage>
</organism>
<keyword evidence="3" id="KW-1185">Reference proteome</keyword>
<dbReference type="AlphaFoldDB" id="A0A437CUE2"/>
<feature type="domain" description="AAA+ ATPase" evidence="1">
    <location>
        <begin position="21"/>
        <end position="248"/>
    </location>
</feature>
<dbReference type="Gene3D" id="3.40.50.300">
    <property type="entry name" value="P-loop containing nucleotide triphosphate hydrolases"/>
    <property type="match status" value="1"/>
</dbReference>